<comment type="caution">
    <text evidence="1">The sequence shown here is derived from an EMBL/GenBank/DDBJ whole genome shotgun (WGS) entry which is preliminary data.</text>
</comment>
<evidence type="ECO:0000313" key="1">
    <source>
        <dbReference type="EMBL" id="KJU83782.1"/>
    </source>
</evidence>
<proteinExistence type="predicted"/>
<dbReference type="AlphaFoldDB" id="A0A0F3GPQ4"/>
<protein>
    <submittedName>
        <fullName evidence="1">Uncharacterized protein</fullName>
    </submittedName>
</protein>
<dbReference type="PATRIC" id="fig|29290.4.peg.5277"/>
<evidence type="ECO:0000313" key="2">
    <source>
        <dbReference type="Proteomes" id="UP000033423"/>
    </source>
</evidence>
<name>A0A0F3GPQ4_9BACT</name>
<gene>
    <name evidence="1" type="ORF">MBAV_004023</name>
</gene>
<dbReference type="EMBL" id="LACI01001722">
    <property type="protein sequence ID" value="KJU83782.1"/>
    <property type="molecule type" value="Genomic_DNA"/>
</dbReference>
<keyword evidence="2" id="KW-1185">Reference proteome</keyword>
<reference evidence="1 2" key="1">
    <citation type="submission" date="2015-02" db="EMBL/GenBank/DDBJ databases">
        <title>Single-cell genomics of uncultivated deep-branching MTB reveals a conserved set of magnetosome genes.</title>
        <authorList>
            <person name="Kolinko S."/>
            <person name="Richter M."/>
            <person name="Glockner F.O."/>
            <person name="Brachmann A."/>
            <person name="Schuler D."/>
        </authorList>
    </citation>
    <scope>NUCLEOTIDE SEQUENCE [LARGE SCALE GENOMIC DNA]</scope>
    <source>
        <strain evidence="1">TM-1</strain>
    </source>
</reference>
<sequence length="218" mass="25197">MFLYAAFIYNQYKILPVQIVLYVGDKPLNMKNKVESEMIKYGYKLIDIRTIDCTQLLASDDPEDIVLAILCKTDDVDATIKKILDRLCPLPPRERENYIRKLLYLSGLRKLYFKLKTEVMNMPITIDIDDDEVFSQVFTRGERKGRLEGRLEGELKGRLEGKLEGIKGMLEIKYGSRGLKLMSRVRKIDKVDKLDEFQGLIKESTSVTELKSYLDGNV</sequence>
<dbReference type="Proteomes" id="UP000033423">
    <property type="component" value="Unassembled WGS sequence"/>
</dbReference>
<accession>A0A0F3GPQ4</accession>
<organism evidence="1 2">
    <name type="scientific">Candidatus Magnetobacterium bavaricum</name>
    <dbReference type="NCBI Taxonomy" id="29290"/>
    <lineage>
        <taxon>Bacteria</taxon>
        <taxon>Pseudomonadati</taxon>
        <taxon>Nitrospirota</taxon>
        <taxon>Thermodesulfovibrionia</taxon>
        <taxon>Thermodesulfovibrionales</taxon>
        <taxon>Candidatus Magnetobacteriaceae</taxon>
        <taxon>Candidatus Magnetobacterium</taxon>
    </lineage>
</organism>